<protein>
    <recommendedName>
        <fullName evidence="1">PilZ domain-containing protein</fullName>
    </recommendedName>
</protein>
<dbReference type="SUPFAM" id="SSF141371">
    <property type="entry name" value="PilZ domain-like"/>
    <property type="match status" value="1"/>
</dbReference>
<proteinExistence type="predicted"/>
<evidence type="ECO:0000259" key="1">
    <source>
        <dbReference type="Pfam" id="PF07238"/>
    </source>
</evidence>
<dbReference type="EMBL" id="PXYI01000003">
    <property type="protein sequence ID" value="PSJ40802.1"/>
    <property type="molecule type" value="Genomic_DNA"/>
</dbReference>
<organism evidence="2 3">
    <name type="scientific">Allosphingosinicella deserti</name>
    <dbReference type="NCBI Taxonomy" id="2116704"/>
    <lineage>
        <taxon>Bacteria</taxon>
        <taxon>Pseudomonadati</taxon>
        <taxon>Pseudomonadota</taxon>
        <taxon>Alphaproteobacteria</taxon>
        <taxon>Sphingomonadales</taxon>
        <taxon>Sphingomonadaceae</taxon>
        <taxon>Allosphingosinicella</taxon>
    </lineage>
</organism>
<dbReference type="RefSeq" id="WP_106512955.1">
    <property type="nucleotide sequence ID" value="NZ_PXYI01000003.1"/>
</dbReference>
<gene>
    <name evidence="2" type="ORF">C7I55_10960</name>
</gene>
<dbReference type="Proteomes" id="UP000241167">
    <property type="component" value="Unassembled WGS sequence"/>
</dbReference>
<keyword evidence="3" id="KW-1185">Reference proteome</keyword>
<dbReference type="AlphaFoldDB" id="A0A2P7QS61"/>
<sequence length="117" mass="13005">MFINAELSQLPTGDGRKAVRRIVNIAAALREAGVKTAPVVLLDISTGGFKAEVGDDVLEGAEVWLKLSGFEAKRSRVVWRRENLAGCEFESPLHESDLELVVRPEPRKVVRGIFRRH</sequence>
<evidence type="ECO:0000313" key="2">
    <source>
        <dbReference type="EMBL" id="PSJ40802.1"/>
    </source>
</evidence>
<evidence type="ECO:0000313" key="3">
    <source>
        <dbReference type="Proteomes" id="UP000241167"/>
    </source>
</evidence>
<comment type="caution">
    <text evidence="2">The sequence shown here is derived from an EMBL/GenBank/DDBJ whole genome shotgun (WGS) entry which is preliminary data.</text>
</comment>
<accession>A0A2P7QS61</accession>
<dbReference type="OrthoDB" id="9795572at2"/>
<name>A0A2P7QS61_9SPHN</name>
<dbReference type="Pfam" id="PF07238">
    <property type="entry name" value="PilZ"/>
    <property type="match status" value="1"/>
</dbReference>
<reference evidence="2 3" key="1">
    <citation type="submission" date="2018-03" db="EMBL/GenBank/DDBJ databases">
        <title>The draft genome of Sphingosinicella sp. GL-C-18.</title>
        <authorList>
            <person name="Liu L."/>
            <person name="Li L."/>
            <person name="Liang L."/>
            <person name="Zhang X."/>
            <person name="Wang T."/>
        </authorList>
    </citation>
    <scope>NUCLEOTIDE SEQUENCE [LARGE SCALE GENOMIC DNA]</scope>
    <source>
        <strain evidence="2 3">GL-C-18</strain>
    </source>
</reference>
<feature type="domain" description="PilZ" evidence="1">
    <location>
        <begin position="16"/>
        <end position="102"/>
    </location>
</feature>
<dbReference type="InterPro" id="IPR009875">
    <property type="entry name" value="PilZ_domain"/>
</dbReference>
<dbReference type="GO" id="GO:0035438">
    <property type="term" value="F:cyclic-di-GMP binding"/>
    <property type="evidence" value="ECO:0007669"/>
    <property type="project" value="InterPro"/>
</dbReference>